<protein>
    <submittedName>
        <fullName evidence="2">GNAT family N-acetyltransferase</fullName>
    </submittedName>
</protein>
<reference evidence="2 3" key="1">
    <citation type="journal article" date="2021" name="Sci. Rep.">
        <title>The distribution of antibiotic resistance genes in chicken gut microbiota commensals.</title>
        <authorList>
            <person name="Juricova H."/>
            <person name="Matiasovicova J."/>
            <person name="Kubasova T."/>
            <person name="Cejkova D."/>
            <person name="Rychlik I."/>
        </authorList>
    </citation>
    <scope>NUCLEOTIDE SEQUENCE [LARGE SCALE GENOMIC DNA]</scope>
    <source>
        <strain evidence="2 3">An773</strain>
    </source>
</reference>
<organism evidence="2 3">
    <name type="scientific">Faecalicatena fissicatena</name>
    <dbReference type="NCBI Taxonomy" id="290055"/>
    <lineage>
        <taxon>Bacteria</taxon>
        <taxon>Bacillati</taxon>
        <taxon>Bacillota</taxon>
        <taxon>Clostridia</taxon>
        <taxon>Lachnospirales</taxon>
        <taxon>Lachnospiraceae</taxon>
        <taxon>Faecalicatena</taxon>
    </lineage>
</organism>
<dbReference type="Pfam" id="PF00583">
    <property type="entry name" value="Acetyltransf_1"/>
    <property type="match status" value="1"/>
</dbReference>
<dbReference type="CDD" id="cd04301">
    <property type="entry name" value="NAT_SF"/>
    <property type="match status" value="1"/>
</dbReference>
<dbReference type="InterPro" id="IPR000182">
    <property type="entry name" value="GNAT_dom"/>
</dbReference>
<dbReference type="EMBL" id="JACLYY010000007">
    <property type="protein sequence ID" value="MBM6738201.1"/>
    <property type="molecule type" value="Genomic_DNA"/>
</dbReference>
<comment type="caution">
    <text evidence="2">The sequence shown here is derived from an EMBL/GenBank/DDBJ whole genome shotgun (WGS) entry which is preliminary data.</text>
</comment>
<name>A0ABS2E9B2_9FIRM</name>
<accession>A0ABS2E9B2</accession>
<dbReference type="InterPro" id="IPR016181">
    <property type="entry name" value="Acyl_CoA_acyltransferase"/>
</dbReference>
<dbReference type="Proteomes" id="UP000716906">
    <property type="component" value="Unassembled WGS sequence"/>
</dbReference>
<evidence type="ECO:0000313" key="2">
    <source>
        <dbReference type="EMBL" id="MBM6738201.1"/>
    </source>
</evidence>
<dbReference type="SUPFAM" id="SSF55729">
    <property type="entry name" value="Acyl-CoA N-acyltransferases (Nat)"/>
    <property type="match status" value="1"/>
</dbReference>
<dbReference type="Gene3D" id="3.40.630.30">
    <property type="match status" value="1"/>
</dbReference>
<feature type="domain" description="N-acetyltransferase" evidence="1">
    <location>
        <begin position="94"/>
        <end position="242"/>
    </location>
</feature>
<gene>
    <name evidence="2" type="ORF">H7U36_08840</name>
</gene>
<proteinExistence type="predicted"/>
<evidence type="ECO:0000313" key="3">
    <source>
        <dbReference type="Proteomes" id="UP000716906"/>
    </source>
</evidence>
<dbReference type="PROSITE" id="PS51186">
    <property type="entry name" value="GNAT"/>
    <property type="match status" value="1"/>
</dbReference>
<evidence type="ECO:0000259" key="1">
    <source>
        <dbReference type="PROSITE" id="PS51186"/>
    </source>
</evidence>
<dbReference type="RefSeq" id="WP_138303116.1">
    <property type="nucleotide sequence ID" value="NZ_JACLYY010000007.1"/>
</dbReference>
<sequence length="242" mass="26844">MREIITNKVEEYLAREYWCSPSRLHAGGVVYTVHGTANRPCIKIMAYRDTVVVCTSKDLAGRVRTLVENKSRDEIFELPLVYGQTIHYVPDRNDRGEVLAPAAFDSTFLYGDEIFSLKGLQGFDNSLAFDDRGYTPTRAAYIARDHDKIIGVSGAAPVSPEGLWEVGVDVLPEYRNSGMGTYLVAKLTRELLKRDMVPFYSASVTNIGSQMVASRCGYIPAWVDTYGTVLDGGSPYGDLLHI</sequence>
<keyword evidence="3" id="KW-1185">Reference proteome</keyword>